<organism evidence="2 3">
    <name type="scientific">Caerostris extrusa</name>
    <name type="common">Bark spider</name>
    <name type="synonym">Caerostris bankana</name>
    <dbReference type="NCBI Taxonomy" id="172846"/>
    <lineage>
        <taxon>Eukaryota</taxon>
        <taxon>Metazoa</taxon>
        <taxon>Ecdysozoa</taxon>
        <taxon>Arthropoda</taxon>
        <taxon>Chelicerata</taxon>
        <taxon>Arachnida</taxon>
        <taxon>Araneae</taxon>
        <taxon>Araneomorphae</taxon>
        <taxon>Entelegynae</taxon>
        <taxon>Araneoidea</taxon>
        <taxon>Araneidae</taxon>
        <taxon>Caerostris</taxon>
    </lineage>
</organism>
<comment type="caution">
    <text evidence="2">The sequence shown here is derived from an EMBL/GenBank/DDBJ whole genome shotgun (WGS) entry which is preliminary data.</text>
</comment>
<reference evidence="2 3" key="1">
    <citation type="submission" date="2021-06" db="EMBL/GenBank/DDBJ databases">
        <title>Caerostris extrusa draft genome.</title>
        <authorList>
            <person name="Kono N."/>
            <person name="Arakawa K."/>
        </authorList>
    </citation>
    <scope>NUCLEOTIDE SEQUENCE [LARGE SCALE GENOMIC DNA]</scope>
</reference>
<evidence type="ECO:0000313" key="3">
    <source>
        <dbReference type="Proteomes" id="UP001054945"/>
    </source>
</evidence>
<feature type="region of interest" description="Disordered" evidence="1">
    <location>
        <begin position="44"/>
        <end position="68"/>
    </location>
</feature>
<evidence type="ECO:0000256" key="1">
    <source>
        <dbReference type="SAM" id="MobiDB-lite"/>
    </source>
</evidence>
<proteinExistence type="predicted"/>
<keyword evidence="3" id="KW-1185">Reference proteome</keyword>
<dbReference type="EMBL" id="BPLR01008271">
    <property type="protein sequence ID" value="GIY23417.1"/>
    <property type="molecule type" value="Genomic_DNA"/>
</dbReference>
<evidence type="ECO:0000313" key="2">
    <source>
        <dbReference type="EMBL" id="GIY23417.1"/>
    </source>
</evidence>
<accession>A0AAV4RSJ4</accession>
<dbReference type="AlphaFoldDB" id="A0AAV4RSJ4"/>
<name>A0AAV4RSJ4_CAEEX</name>
<dbReference type="Proteomes" id="UP001054945">
    <property type="component" value="Unassembled WGS sequence"/>
</dbReference>
<sequence>MDLDLILLDFLVSQFSTREEPSFWNGNGPCRFHSRKLDGLCRFPSSREGKKNQSLSSTISEDDNGHKKQITGDLQTTLAYKRSLKRISFDQMIKYGI</sequence>
<gene>
    <name evidence="2" type="ORF">CEXT_435141</name>
</gene>
<protein>
    <submittedName>
        <fullName evidence="2">Uncharacterized protein</fullName>
    </submittedName>
</protein>